<dbReference type="GO" id="GO:0042883">
    <property type="term" value="P:cysteine transport"/>
    <property type="evidence" value="ECO:0007669"/>
    <property type="project" value="InterPro"/>
</dbReference>
<dbReference type="Gene3D" id="1.20.1560.10">
    <property type="entry name" value="ABC transporter type 1, transmembrane domain"/>
    <property type="match status" value="1"/>
</dbReference>
<gene>
    <name evidence="11" type="primary">cydD</name>
    <name evidence="11" type="ORF">GT347_20695</name>
</gene>
<dbReference type="PROSITE" id="PS50893">
    <property type="entry name" value="ABC_TRANSPORTER_2"/>
    <property type="match status" value="1"/>
</dbReference>
<dbReference type="SUPFAM" id="SSF90123">
    <property type="entry name" value="ABC transporter transmembrane region"/>
    <property type="match status" value="1"/>
</dbReference>
<dbReference type="Pfam" id="PF00664">
    <property type="entry name" value="ABC_membrane"/>
    <property type="match status" value="1"/>
</dbReference>
<dbReference type="GO" id="GO:0005886">
    <property type="term" value="C:plasma membrane"/>
    <property type="evidence" value="ECO:0007669"/>
    <property type="project" value="UniProtKB-SubCell"/>
</dbReference>
<dbReference type="GO" id="GO:0140359">
    <property type="term" value="F:ABC-type transporter activity"/>
    <property type="evidence" value="ECO:0007669"/>
    <property type="project" value="InterPro"/>
</dbReference>
<dbReference type="CDD" id="cd18584">
    <property type="entry name" value="ABC_6TM_AarD_CydD"/>
    <property type="match status" value="1"/>
</dbReference>
<proteinExistence type="predicted"/>
<dbReference type="InterPro" id="IPR039421">
    <property type="entry name" value="Type_1_exporter"/>
</dbReference>
<keyword evidence="12" id="KW-1185">Reference proteome</keyword>
<dbReference type="PANTHER" id="PTHR24221">
    <property type="entry name" value="ATP-BINDING CASSETTE SUB-FAMILY B"/>
    <property type="match status" value="1"/>
</dbReference>
<protein>
    <submittedName>
        <fullName evidence="11">Thiol reductant ABC exporter subunit CydD</fullName>
    </submittedName>
</protein>
<feature type="transmembrane region" description="Helical" evidence="8">
    <location>
        <begin position="41"/>
        <end position="65"/>
    </location>
</feature>
<dbReference type="NCBIfam" id="TIGR02857">
    <property type="entry name" value="CydD"/>
    <property type="match status" value="1"/>
</dbReference>
<dbReference type="Proteomes" id="UP000464787">
    <property type="component" value="Chromosome"/>
</dbReference>
<keyword evidence="5" id="KW-0067">ATP-binding</keyword>
<evidence type="ECO:0000256" key="4">
    <source>
        <dbReference type="ARBA" id="ARBA00022741"/>
    </source>
</evidence>
<comment type="subcellular location">
    <subcellularLocation>
        <location evidence="1">Cell membrane</location>
        <topology evidence="1">Multi-pass membrane protein</topology>
    </subcellularLocation>
</comment>
<feature type="transmembrane region" description="Helical" evidence="8">
    <location>
        <begin position="178"/>
        <end position="197"/>
    </location>
</feature>
<accession>A0A857JB28</accession>
<dbReference type="PROSITE" id="PS50929">
    <property type="entry name" value="ABC_TM1F"/>
    <property type="match status" value="1"/>
</dbReference>
<dbReference type="PANTHER" id="PTHR24221:SF261">
    <property type="entry name" value="GLUTATHIONE_L-CYSTEINE TRANSPORT SYSTEM ATP-BINDING_PERMEASE PROTEIN CYDD"/>
    <property type="match status" value="1"/>
</dbReference>
<feature type="transmembrane region" description="Helical" evidence="8">
    <location>
        <begin position="71"/>
        <end position="95"/>
    </location>
</feature>
<evidence type="ECO:0000313" key="12">
    <source>
        <dbReference type="Proteomes" id="UP000464787"/>
    </source>
</evidence>
<keyword evidence="3 8" id="KW-0812">Transmembrane</keyword>
<feature type="transmembrane region" description="Helical" evidence="8">
    <location>
        <begin position="154"/>
        <end position="172"/>
    </location>
</feature>
<keyword evidence="4" id="KW-0547">Nucleotide-binding</keyword>
<dbReference type="Gene3D" id="3.40.50.300">
    <property type="entry name" value="P-loop containing nucleotide triphosphate hydrolases"/>
    <property type="match status" value="1"/>
</dbReference>
<dbReference type="InterPro" id="IPR017871">
    <property type="entry name" value="ABC_transporter-like_CS"/>
</dbReference>
<evidence type="ECO:0000256" key="5">
    <source>
        <dbReference type="ARBA" id="ARBA00022840"/>
    </source>
</evidence>
<dbReference type="SMART" id="SM00382">
    <property type="entry name" value="AAA"/>
    <property type="match status" value="1"/>
</dbReference>
<keyword evidence="2" id="KW-1003">Cell membrane</keyword>
<dbReference type="InterPro" id="IPR003439">
    <property type="entry name" value="ABC_transporter-like_ATP-bd"/>
</dbReference>
<evidence type="ECO:0000256" key="3">
    <source>
        <dbReference type="ARBA" id="ARBA00022692"/>
    </source>
</evidence>
<dbReference type="GO" id="GO:0034040">
    <property type="term" value="F:ATPase-coupled lipid transmembrane transporter activity"/>
    <property type="evidence" value="ECO:0007669"/>
    <property type="project" value="TreeGrafter"/>
</dbReference>
<feature type="domain" description="ABC transmembrane type-1" evidence="10">
    <location>
        <begin position="40"/>
        <end position="323"/>
    </location>
</feature>
<dbReference type="KEGG" id="xyk:GT347_20695"/>
<evidence type="ECO:0000259" key="9">
    <source>
        <dbReference type="PROSITE" id="PS50893"/>
    </source>
</evidence>
<dbReference type="GO" id="GO:0016887">
    <property type="term" value="F:ATP hydrolysis activity"/>
    <property type="evidence" value="ECO:0007669"/>
    <property type="project" value="InterPro"/>
</dbReference>
<evidence type="ECO:0000256" key="8">
    <source>
        <dbReference type="SAM" id="Phobius"/>
    </source>
</evidence>
<reference evidence="11 12" key="1">
    <citation type="submission" date="2020-01" db="EMBL/GenBank/DDBJ databases">
        <title>Genome sequencing of strain KACC 21265.</title>
        <authorList>
            <person name="Heo J."/>
            <person name="Kim S.-J."/>
            <person name="Kim J.-S."/>
            <person name="Hong S.-B."/>
            <person name="Kwon S.-W."/>
        </authorList>
    </citation>
    <scope>NUCLEOTIDE SEQUENCE [LARGE SCALE GENOMIC DNA]</scope>
    <source>
        <strain evidence="11 12">KACC 21265</strain>
    </source>
</reference>
<dbReference type="SUPFAM" id="SSF52540">
    <property type="entry name" value="P-loop containing nucleoside triphosphate hydrolases"/>
    <property type="match status" value="1"/>
</dbReference>
<dbReference type="InterPro" id="IPR003593">
    <property type="entry name" value="AAA+_ATPase"/>
</dbReference>
<organism evidence="11 12">
    <name type="scientific">Xylophilus rhododendri</name>
    <dbReference type="NCBI Taxonomy" id="2697032"/>
    <lineage>
        <taxon>Bacteria</taxon>
        <taxon>Pseudomonadati</taxon>
        <taxon>Pseudomonadota</taxon>
        <taxon>Betaproteobacteria</taxon>
        <taxon>Burkholderiales</taxon>
        <taxon>Xylophilus</taxon>
    </lineage>
</organism>
<evidence type="ECO:0000256" key="2">
    <source>
        <dbReference type="ARBA" id="ARBA00022475"/>
    </source>
</evidence>
<evidence type="ECO:0000259" key="10">
    <source>
        <dbReference type="PROSITE" id="PS50929"/>
    </source>
</evidence>
<name>A0A857JB28_9BURK</name>
<evidence type="ECO:0000313" key="11">
    <source>
        <dbReference type="EMBL" id="QHJ00183.1"/>
    </source>
</evidence>
<dbReference type="InterPro" id="IPR036640">
    <property type="entry name" value="ABC1_TM_sf"/>
</dbReference>
<evidence type="ECO:0000256" key="7">
    <source>
        <dbReference type="ARBA" id="ARBA00023136"/>
    </source>
</evidence>
<evidence type="ECO:0000256" key="1">
    <source>
        <dbReference type="ARBA" id="ARBA00004651"/>
    </source>
</evidence>
<dbReference type="InterPro" id="IPR011527">
    <property type="entry name" value="ABC1_TM_dom"/>
</dbReference>
<evidence type="ECO:0000256" key="6">
    <source>
        <dbReference type="ARBA" id="ARBA00022989"/>
    </source>
</evidence>
<keyword evidence="7 8" id="KW-0472">Membrane</keyword>
<dbReference type="Pfam" id="PF00005">
    <property type="entry name" value="ABC_tran"/>
    <property type="match status" value="1"/>
</dbReference>
<sequence>MDHSPHSLHSRAGANDAVLPGPRLLGELEQASAAGLRRPTALLLADTVAAIGFAGGLAGTVAAVAGSSSGIAALPWLVLAAASAGLRGLIALLAARAGTEVSGTARLALRQRVVHGALARPALAGTGGRLMQLAVDEVDAIDGYLARFIPARRAASLAPLIVLAAIACASPVTAGILVATLVPFIVLMAFAGMASAGESARQFAALSRLSGLFADRLRALPVVLAFRAEARQSALLHGAAQDVATRTLRVLRLAFLSSAVLEFFGALCVALVAVYCGFQLLGLLPFPVPEKLDLARAFFVLALAPEFYAPMRRLAAAYHDRQAAATAADRLAPLAAELPPASCMDPLVTAPALRFENVDIHYPGQPRPTVRGLSFDLPAGRTVALLGPSGSGKSSVLRLLLGAAPLSGGQVRIGGQRLPSGENSQGIASQAAWVGQTTLVVPGTLADNLALAWPGATRQAMVDALRSAGLEHLLSRRRDGLQTPIDTRGAGLSGGERRRLALARALLKPASVWLLDEPTAHLDAAAEDALIATIAASRCGRTTLIATHSEKLAAIADVVIRLERTA</sequence>
<dbReference type="InterPro" id="IPR014216">
    <property type="entry name" value="ABC_transptr_CydD"/>
</dbReference>
<feature type="domain" description="ABC transporter" evidence="9">
    <location>
        <begin position="353"/>
        <end position="566"/>
    </location>
</feature>
<dbReference type="RefSeq" id="WP_160553993.1">
    <property type="nucleotide sequence ID" value="NZ_CP047650.1"/>
</dbReference>
<dbReference type="PROSITE" id="PS00211">
    <property type="entry name" value="ABC_TRANSPORTER_1"/>
    <property type="match status" value="1"/>
</dbReference>
<dbReference type="EMBL" id="CP047650">
    <property type="protein sequence ID" value="QHJ00183.1"/>
    <property type="molecule type" value="Genomic_DNA"/>
</dbReference>
<dbReference type="InterPro" id="IPR027417">
    <property type="entry name" value="P-loop_NTPase"/>
</dbReference>
<dbReference type="AlphaFoldDB" id="A0A857JB28"/>
<feature type="transmembrane region" description="Helical" evidence="8">
    <location>
        <begin position="253"/>
        <end position="274"/>
    </location>
</feature>
<keyword evidence="6 8" id="KW-1133">Transmembrane helix</keyword>
<dbReference type="GO" id="GO:0005524">
    <property type="term" value="F:ATP binding"/>
    <property type="evidence" value="ECO:0007669"/>
    <property type="project" value="UniProtKB-KW"/>
</dbReference>